<keyword evidence="15 18" id="KW-0233">DNA recombination</keyword>
<keyword evidence="23" id="KW-1185">Reference proteome</keyword>
<keyword evidence="11 18" id="KW-0863">Zinc-finger</keyword>
<comment type="caution">
    <text evidence="22">The sequence shown here is derived from an EMBL/GenBank/DDBJ whole genome shotgun (WGS) entry which is preliminary data.</text>
</comment>
<dbReference type="GO" id="GO:0061630">
    <property type="term" value="F:ubiquitin protein ligase activity"/>
    <property type="evidence" value="ECO:0007669"/>
    <property type="project" value="UniProtKB-EC"/>
</dbReference>
<dbReference type="EC" id="2.3.2.27" evidence="5 18"/>
<keyword evidence="16 18" id="KW-0234">DNA repair</keyword>
<protein>
    <recommendedName>
        <fullName evidence="6 18">Non-structural maintenance of chromosomes element 1 homolog</fullName>
        <ecNumber evidence="5 18">2.3.2.27</ecNumber>
    </recommendedName>
</protein>
<evidence type="ECO:0000256" key="19">
    <source>
        <dbReference type="SAM" id="Coils"/>
    </source>
</evidence>
<evidence type="ECO:0000256" key="1">
    <source>
        <dbReference type="ARBA" id="ARBA00000900"/>
    </source>
</evidence>
<feature type="compositionally biased region" description="Basic and acidic residues" evidence="20">
    <location>
        <begin position="238"/>
        <end position="257"/>
    </location>
</feature>
<dbReference type="InterPro" id="IPR046349">
    <property type="entry name" value="C1-like_sf"/>
</dbReference>
<dbReference type="PANTHER" id="PTHR20973">
    <property type="entry name" value="NON-SMC ELEMENT 1-RELATED"/>
    <property type="match status" value="1"/>
</dbReference>
<comment type="subunit">
    <text evidence="18">Component of the Smc5-Smc6 complex.</text>
</comment>
<accession>A0AAN9B8Y3</accession>
<dbReference type="Pfam" id="PF08746">
    <property type="entry name" value="zf-RING-like"/>
    <property type="match status" value="1"/>
</dbReference>
<dbReference type="Gene3D" id="1.10.10.10">
    <property type="entry name" value="Winged helix-like DNA-binding domain superfamily/Winged helix DNA-binding domain"/>
    <property type="match status" value="1"/>
</dbReference>
<keyword evidence="10 18" id="KW-0227">DNA damage</keyword>
<dbReference type="FunFam" id="1.10.10.10:FF:000270">
    <property type="entry name" value="Non-structural maintenance of chromosomes element 1 homolog"/>
    <property type="match status" value="1"/>
</dbReference>
<evidence type="ECO:0000256" key="16">
    <source>
        <dbReference type="ARBA" id="ARBA00023204"/>
    </source>
</evidence>
<feature type="coiled-coil region" evidence="19">
    <location>
        <begin position="130"/>
        <end position="157"/>
    </location>
</feature>
<dbReference type="GO" id="GO:0030915">
    <property type="term" value="C:Smc5-Smc6 complex"/>
    <property type="evidence" value="ECO:0007669"/>
    <property type="project" value="UniProtKB-UniRule"/>
</dbReference>
<sequence>MNDAHKAFLQAFMSVGVQKAKEVKEVYRKCCEQCAEPYSNEEKERTRQMVEFIRTINNCIQPFHLEVKKGVCEEDGTHFYCLVNNVENAFTLLASDYTANDLEFFKKLVEEIISSDGCVGSRVALNVVERLEKKMTRQDAEILLERLENDRWVLMKEGVVSLSVRSILELNQYIQQVYPDFVKNCNICKLICLKGQACDECGVKIHNHCATRYFRDQDRCPDPDCSAVWTRPAPENDEAGHEPTQDRATRRRRRDDE</sequence>
<dbReference type="InterPro" id="IPR013083">
    <property type="entry name" value="Znf_RING/FYVE/PHD"/>
</dbReference>
<evidence type="ECO:0000313" key="23">
    <source>
        <dbReference type="Proteomes" id="UP001374579"/>
    </source>
</evidence>
<evidence type="ECO:0000256" key="7">
    <source>
        <dbReference type="ARBA" id="ARBA00022454"/>
    </source>
</evidence>
<dbReference type="InterPro" id="IPR011513">
    <property type="entry name" value="Nse1"/>
</dbReference>
<comment type="catalytic activity">
    <reaction evidence="1 18">
        <text>S-ubiquitinyl-[E2 ubiquitin-conjugating enzyme]-L-cysteine + [acceptor protein]-L-lysine = [E2 ubiquitin-conjugating enzyme]-L-cysteine + N(6)-ubiquitinyl-[acceptor protein]-L-lysine.</text>
        <dbReference type="EC" id="2.3.2.27"/>
    </reaction>
</comment>
<dbReference type="GO" id="GO:0000724">
    <property type="term" value="P:double-strand break repair via homologous recombination"/>
    <property type="evidence" value="ECO:0007669"/>
    <property type="project" value="TreeGrafter"/>
</dbReference>
<keyword evidence="13 18" id="KW-0862">Zinc</keyword>
<dbReference type="SUPFAM" id="SSF57889">
    <property type="entry name" value="Cysteine-rich domain"/>
    <property type="match status" value="1"/>
</dbReference>
<evidence type="ECO:0000256" key="5">
    <source>
        <dbReference type="ARBA" id="ARBA00012483"/>
    </source>
</evidence>
<evidence type="ECO:0000256" key="20">
    <source>
        <dbReference type="SAM" id="MobiDB-lite"/>
    </source>
</evidence>
<dbReference type="FunFam" id="3.90.1150.220:FF:000001">
    <property type="entry name" value="Non-structural maintenance of chromosomes element 1 homolog"/>
    <property type="match status" value="1"/>
</dbReference>
<keyword evidence="12 18" id="KW-0833">Ubl conjugation pathway</keyword>
<evidence type="ECO:0000256" key="17">
    <source>
        <dbReference type="ARBA" id="ARBA00023242"/>
    </source>
</evidence>
<evidence type="ECO:0000313" key="22">
    <source>
        <dbReference type="EMBL" id="KAK7100948.1"/>
    </source>
</evidence>
<dbReference type="GO" id="GO:0000781">
    <property type="term" value="C:chromosome, telomeric region"/>
    <property type="evidence" value="ECO:0007669"/>
    <property type="project" value="UniProtKB-SubCell"/>
</dbReference>
<feature type="domain" description="Non-structural maintenance of chromosomes element 1 RING C4HC3-type" evidence="21">
    <location>
        <begin position="185"/>
        <end position="221"/>
    </location>
</feature>
<dbReference type="Proteomes" id="UP001374579">
    <property type="component" value="Unassembled WGS sequence"/>
</dbReference>
<dbReference type="GO" id="GO:0005634">
    <property type="term" value="C:nucleus"/>
    <property type="evidence" value="ECO:0007669"/>
    <property type="project" value="UniProtKB-SubCell"/>
</dbReference>
<evidence type="ECO:0000256" key="15">
    <source>
        <dbReference type="ARBA" id="ARBA00023172"/>
    </source>
</evidence>
<evidence type="ECO:0000256" key="11">
    <source>
        <dbReference type="ARBA" id="ARBA00022771"/>
    </source>
</evidence>
<evidence type="ECO:0000256" key="13">
    <source>
        <dbReference type="ARBA" id="ARBA00022833"/>
    </source>
</evidence>
<keyword evidence="14" id="KW-0779">Telomere</keyword>
<evidence type="ECO:0000256" key="2">
    <source>
        <dbReference type="ARBA" id="ARBA00004123"/>
    </source>
</evidence>
<evidence type="ECO:0000256" key="9">
    <source>
        <dbReference type="ARBA" id="ARBA00022723"/>
    </source>
</evidence>
<evidence type="ECO:0000259" key="21">
    <source>
        <dbReference type="Pfam" id="PF08746"/>
    </source>
</evidence>
<dbReference type="Pfam" id="PF07574">
    <property type="entry name" value="SMC_Nse1"/>
    <property type="match status" value="1"/>
</dbReference>
<gene>
    <name evidence="22" type="ORF">V1264_023809</name>
</gene>
<feature type="region of interest" description="Disordered" evidence="20">
    <location>
        <begin position="230"/>
        <end position="257"/>
    </location>
</feature>
<evidence type="ECO:0000256" key="12">
    <source>
        <dbReference type="ARBA" id="ARBA00022786"/>
    </source>
</evidence>
<keyword evidence="8 18" id="KW-0808">Transferase</keyword>
<keyword evidence="9 18" id="KW-0479">Metal-binding</keyword>
<name>A0AAN9B8Y3_9CAEN</name>
<dbReference type="InterPro" id="IPR036388">
    <property type="entry name" value="WH-like_DNA-bd_sf"/>
</dbReference>
<dbReference type="EMBL" id="JBAMIC010000011">
    <property type="protein sequence ID" value="KAK7100948.1"/>
    <property type="molecule type" value="Genomic_DNA"/>
</dbReference>
<keyword evidence="17 18" id="KW-0539">Nucleus</keyword>
<evidence type="ECO:0000256" key="8">
    <source>
        <dbReference type="ARBA" id="ARBA00022679"/>
    </source>
</evidence>
<evidence type="ECO:0000256" key="18">
    <source>
        <dbReference type="RuleBase" id="RU368018"/>
    </source>
</evidence>
<evidence type="ECO:0000256" key="3">
    <source>
        <dbReference type="ARBA" id="ARBA00004574"/>
    </source>
</evidence>
<dbReference type="AlphaFoldDB" id="A0AAN9B8Y3"/>
<evidence type="ECO:0000256" key="10">
    <source>
        <dbReference type="ARBA" id="ARBA00022763"/>
    </source>
</evidence>
<dbReference type="Gene3D" id="3.90.1150.220">
    <property type="match status" value="1"/>
</dbReference>
<comment type="similarity">
    <text evidence="4 18">Belongs to the NSE1 family.</text>
</comment>
<evidence type="ECO:0000256" key="6">
    <source>
        <dbReference type="ARBA" id="ARBA00019422"/>
    </source>
</evidence>
<organism evidence="22 23">
    <name type="scientific">Littorina saxatilis</name>
    <dbReference type="NCBI Taxonomy" id="31220"/>
    <lineage>
        <taxon>Eukaryota</taxon>
        <taxon>Metazoa</taxon>
        <taxon>Spiralia</taxon>
        <taxon>Lophotrochozoa</taxon>
        <taxon>Mollusca</taxon>
        <taxon>Gastropoda</taxon>
        <taxon>Caenogastropoda</taxon>
        <taxon>Littorinimorpha</taxon>
        <taxon>Littorinoidea</taxon>
        <taxon>Littorinidae</taxon>
        <taxon>Littorina</taxon>
    </lineage>
</organism>
<comment type="subcellular location">
    <subcellularLocation>
        <location evidence="3">Chromosome</location>
        <location evidence="3">Telomere</location>
    </subcellularLocation>
    <subcellularLocation>
        <location evidence="2 18">Nucleus</location>
    </subcellularLocation>
</comment>
<keyword evidence="7" id="KW-0158">Chromosome</keyword>
<proteinExistence type="inferred from homology"/>
<keyword evidence="19" id="KW-0175">Coiled coil</keyword>
<dbReference type="PANTHER" id="PTHR20973:SF0">
    <property type="entry name" value="NON-STRUCTURAL MAINTENANCE OF CHROMOSOMES ELEMENT 1 HOMOLOG"/>
    <property type="match status" value="1"/>
</dbReference>
<dbReference type="InterPro" id="IPR014857">
    <property type="entry name" value="Nse1_RING_C4HC3-type"/>
</dbReference>
<reference evidence="22 23" key="1">
    <citation type="submission" date="2024-02" db="EMBL/GenBank/DDBJ databases">
        <title>Chromosome-scale genome assembly of the rough periwinkle Littorina saxatilis.</title>
        <authorList>
            <person name="De Jode A."/>
            <person name="Faria R."/>
            <person name="Formenti G."/>
            <person name="Sims Y."/>
            <person name="Smith T.P."/>
            <person name="Tracey A."/>
            <person name="Wood J.M.D."/>
            <person name="Zagrodzka Z.B."/>
            <person name="Johannesson K."/>
            <person name="Butlin R.K."/>
            <person name="Leder E.H."/>
        </authorList>
    </citation>
    <scope>NUCLEOTIDE SEQUENCE [LARGE SCALE GENOMIC DNA]</scope>
    <source>
        <strain evidence="22">Snail1</strain>
        <tissue evidence="22">Muscle</tissue>
    </source>
</reference>
<dbReference type="Gene3D" id="3.30.40.10">
    <property type="entry name" value="Zinc/RING finger domain, C3HC4 (zinc finger)"/>
    <property type="match status" value="1"/>
</dbReference>
<evidence type="ECO:0000256" key="4">
    <source>
        <dbReference type="ARBA" id="ARBA00010258"/>
    </source>
</evidence>
<dbReference type="GO" id="GO:0008270">
    <property type="term" value="F:zinc ion binding"/>
    <property type="evidence" value="ECO:0007669"/>
    <property type="project" value="UniProtKB-KW"/>
</dbReference>
<evidence type="ECO:0000256" key="14">
    <source>
        <dbReference type="ARBA" id="ARBA00022895"/>
    </source>
</evidence>